<gene>
    <name evidence="1" type="ORF">EV142_102168</name>
</gene>
<accession>A0ABY2B118</accession>
<keyword evidence="2" id="KW-1185">Reference proteome</keyword>
<reference evidence="1 2" key="1">
    <citation type="journal article" date="2015" name="Stand. Genomic Sci.">
        <title>Genomic Encyclopedia of Bacterial and Archaeal Type Strains, Phase III: the genomes of soil and plant-associated and newly described type strains.</title>
        <authorList>
            <person name="Whitman W.B."/>
            <person name="Woyke T."/>
            <person name="Klenk H.P."/>
            <person name="Zhou Y."/>
            <person name="Lilburn T.G."/>
            <person name="Beck B.J."/>
            <person name="De Vos P."/>
            <person name="Vandamme P."/>
            <person name="Eisen J.A."/>
            <person name="Garrity G."/>
            <person name="Hugenholtz P."/>
            <person name="Kyrpides N.C."/>
        </authorList>
    </citation>
    <scope>NUCLEOTIDE SEQUENCE [LARGE SCALE GENOMIC DNA]</scope>
    <source>
        <strain evidence="1 2">P5626</strain>
    </source>
</reference>
<dbReference type="Proteomes" id="UP000295270">
    <property type="component" value="Unassembled WGS sequence"/>
</dbReference>
<comment type="caution">
    <text evidence="1">The sequence shown here is derived from an EMBL/GenBank/DDBJ whole genome shotgun (WGS) entry which is preliminary data.</text>
</comment>
<name>A0ABY2B118_9FLAO</name>
<proteinExistence type="predicted"/>
<protein>
    <submittedName>
        <fullName evidence="1">Uncharacterized protein</fullName>
    </submittedName>
</protein>
<evidence type="ECO:0000313" key="2">
    <source>
        <dbReference type="Proteomes" id="UP000295270"/>
    </source>
</evidence>
<sequence>MTQYSFDLSQMFINKVDVFYHIIKILGFNYFF</sequence>
<organism evidence="1 2">
    <name type="scientific">Flavobacterium circumlabens</name>
    <dbReference type="NCBI Taxonomy" id="2133765"/>
    <lineage>
        <taxon>Bacteria</taxon>
        <taxon>Pseudomonadati</taxon>
        <taxon>Bacteroidota</taxon>
        <taxon>Flavobacteriia</taxon>
        <taxon>Flavobacteriales</taxon>
        <taxon>Flavobacteriaceae</taxon>
        <taxon>Flavobacterium</taxon>
    </lineage>
</organism>
<dbReference type="EMBL" id="SLWA01000002">
    <property type="protein sequence ID" value="TCN59550.1"/>
    <property type="molecule type" value="Genomic_DNA"/>
</dbReference>
<evidence type="ECO:0000313" key="1">
    <source>
        <dbReference type="EMBL" id="TCN59550.1"/>
    </source>
</evidence>